<accession>A0AAP0R559</accession>
<proteinExistence type="predicted"/>
<reference evidence="1 2" key="1">
    <citation type="journal article" date="2024" name="Plant J.">
        <title>Genome sequences and population genomics reveal climatic adaptation and genomic divergence between two closely related sweetgum species.</title>
        <authorList>
            <person name="Xu W.Q."/>
            <person name="Ren C.Q."/>
            <person name="Zhang X.Y."/>
            <person name="Comes H.P."/>
            <person name="Liu X.H."/>
            <person name="Li Y.G."/>
            <person name="Kettle C.J."/>
            <person name="Jalonen R."/>
            <person name="Gaisberger H."/>
            <person name="Ma Y.Z."/>
            <person name="Qiu Y.X."/>
        </authorList>
    </citation>
    <scope>NUCLEOTIDE SEQUENCE [LARGE SCALE GENOMIC DNA]</scope>
    <source>
        <strain evidence="1">Hangzhou</strain>
    </source>
</reference>
<protein>
    <submittedName>
        <fullName evidence="1">Uncharacterized protein</fullName>
    </submittedName>
</protein>
<comment type="caution">
    <text evidence="1">The sequence shown here is derived from an EMBL/GenBank/DDBJ whole genome shotgun (WGS) entry which is preliminary data.</text>
</comment>
<sequence length="370" mass="41504">MPDFEAVSSLKDGTQVQPMLKTPTVGQQSVDDHQVPGVRLSPWGFSSAHNFLESQQAKVVRVERPNSEALFGNSPVRNVHHDMESTPLQIVSRRVFQDITPASQFDTPMENSVPQNVFAEDLEGEIYQEAENNELMASYQDEEAAEAKLKLILRIWRRHSSKLRELREQKLLAANAALNSLSLGLPIRQKRDEPSTLDEFNIDRVLRERYDNLERSWSKLNVSDVVVGELIRRNPGAKCLCFKIIVCSQLNNPGDKMGAGSWLLSKLMPKRKYDDDDDDLVISSPGLSIWKKWVPGQAGTDLTCCLSVIKDIKFDNPNEAVLGASAVLFLVSESIPWERQKIHLHDLLMSLPSGSHLPLLILSGSCKELV</sequence>
<keyword evidence="2" id="KW-1185">Reference proteome</keyword>
<organism evidence="1 2">
    <name type="scientific">Liquidambar formosana</name>
    <name type="common">Formosan gum</name>
    <dbReference type="NCBI Taxonomy" id="63359"/>
    <lineage>
        <taxon>Eukaryota</taxon>
        <taxon>Viridiplantae</taxon>
        <taxon>Streptophyta</taxon>
        <taxon>Embryophyta</taxon>
        <taxon>Tracheophyta</taxon>
        <taxon>Spermatophyta</taxon>
        <taxon>Magnoliopsida</taxon>
        <taxon>eudicotyledons</taxon>
        <taxon>Gunneridae</taxon>
        <taxon>Pentapetalae</taxon>
        <taxon>Saxifragales</taxon>
        <taxon>Altingiaceae</taxon>
        <taxon>Liquidambar</taxon>
    </lineage>
</organism>
<evidence type="ECO:0000313" key="2">
    <source>
        <dbReference type="Proteomes" id="UP001415857"/>
    </source>
</evidence>
<name>A0AAP0R559_LIQFO</name>
<gene>
    <name evidence="1" type="ORF">L1049_012462</name>
</gene>
<dbReference type="Proteomes" id="UP001415857">
    <property type="component" value="Unassembled WGS sequence"/>
</dbReference>
<evidence type="ECO:0000313" key="1">
    <source>
        <dbReference type="EMBL" id="KAK9266446.1"/>
    </source>
</evidence>
<dbReference type="AlphaFoldDB" id="A0AAP0R559"/>
<dbReference type="EMBL" id="JBBPBK010000134">
    <property type="protein sequence ID" value="KAK9266446.1"/>
    <property type="molecule type" value="Genomic_DNA"/>
</dbReference>